<dbReference type="eggNOG" id="COG0438">
    <property type="taxonomic scope" value="Bacteria"/>
</dbReference>
<dbReference type="RefSeq" id="WP_004871499.1">
    <property type="nucleotide sequence ID" value="NZ_CP005986.1"/>
</dbReference>
<dbReference type="AlphaFoldDB" id="A0A059ZTF5"/>
<protein>
    <submittedName>
        <fullName evidence="3">Glycosyl transferase, group 1</fullName>
    </submittedName>
</protein>
<dbReference type="PANTHER" id="PTHR46401:SF2">
    <property type="entry name" value="GLYCOSYLTRANSFERASE WBBK-RELATED"/>
    <property type="match status" value="1"/>
</dbReference>
<dbReference type="GO" id="GO:0016757">
    <property type="term" value="F:glycosyltransferase activity"/>
    <property type="evidence" value="ECO:0007669"/>
    <property type="project" value="InterPro"/>
</dbReference>
<dbReference type="KEGG" id="acz:Acaty_c1023"/>
<evidence type="ECO:0000313" key="4">
    <source>
        <dbReference type="Proteomes" id="UP000005522"/>
    </source>
</evidence>
<dbReference type="InterPro" id="IPR001296">
    <property type="entry name" value="Glyco_trans_1"/>
</dbReference>
<reference evidence="3 4" key="1">
    <citation type="journal article" date="2009" name="J. Bacteriol.">
        <title>Draft genome sequence of the extremely acidophilic bacterium Acidithiobacillus caldus ATCC 51756 reveals metabolic versatility in the genus Acidithiobacillus.</title>
        <authorList>
            <person name="Valdes J."/>
            <person name="Quatrini R."/>
            <person name="Hallberg K."/>
            <person name="Dopson M."/>
            <person name="Valenzuela P.D."/>
            <person name="Holmes D.S."/>
        </authorList>
    </citation>
    <scope>NUCLEOTIDE SEQUENCE [LARGE SCALE GENOMIC DNA]</scope>
    <source>
        <strain evidence="4">ATCC 51756 / DSM 8584 / KU</strain>
    </source>
</reference>
<gene>
    <name evidence="3" type="ORF">Acaty_c1023</name>
</gene>
<evidence type="ECO:0000256" key="1">
    <source>
        <dbReference type="ARBA" id="ARBA00022679"/>
    </source>
</evidence>
<dbReference type="PANTHER" id="PTHR46401">
    <property type="entry name" value="GLYCOSYLTRANSFERASE WBBK-RELATED"/>
    <property type="match status" value="1"/>
</dbReference>
<dbReference type="EMBL" id="CP005986">
    <property type="protein sequence ID" value="AIA54895.1"/>
    <property type="molecule type" value="Genomic_DNA"/>
</dbReference>
<dbReference type="CDD" id="cd03809">
    <property type="entry name" value="GT4_MtfB-like"/>
    <property type="match status" value="1"/>
</dbReference>
<dbReference type="Proteomes" id="UP000005522">
    <property type="component" value="Chromosome"/>
</dbReference>
<name>A0A059ZTF5_ACICK</name>
<feature type="domain" description="Glycosyl transferase family 1" evidence="2">
    <location>
        <begin position="200"/>
        <end position="328"/>
    </location>
</feature>
<evidence type="ECO:0000313" key="3">
    <source>
        <dbReference type="EMBL" id="AIA54895.1"/>
    </source>
</evidence>
<accession>A0A059ZTF5</accession>
<dbReference type="SUPFAM" id="SSF53756">
    <property type="entry name" value="UDP-Glycosyltransferase/glycogen phosphorylase"/>
    <property type="match status" value="1"/>
</dbReference>
<organism evidence="3 4">
    <name type="scientific">Acidithiobacillus caldus (strain ATCC 51756 / DSM 8584 / KU)</name>
    <dbReference type="NCBI Taxonomy" id="637389"/>
    <lineage>
        <taxon>Bacteria</taxon>
        <taxon>Pseudomonadati</taxon>
        <taxon>Pseudomonadota</taxon>
        <taxon>Acidithiobacillia</taxon>
        <taxon>Acidithiobacillales</taxon>
        <taxon>Acidithiobacillaceae</taxon>
        <taxon>Acidithiobacillus</taxon>
    </lineage>
</organism>
<dbReference type="Gene3D" id="3.40.50.2000">
    <property type="entry name" value="Glycogen Phosphorylase B"/>
    <property type="match status" value="1"/>
</dbReference>
<evidence type="ECO:0000259" key="2">
    <source>
        <dbReference type="Pfam" id="PF00534"/>
    </source>
</evidence>
<dbReference type="HOGENOM" id="CLU_009583_34_0_6"/>
<dbReference type="Pfam" id="PF00534">
    <property type="entry name" value="Glycos_transf_1"/>
    <property type="match status" value="1"/>
</dbReference>
<proteinExistence type="predicted"/>
<keyword evidence="1 3" id="KW-0808">Transferase</keyword>
<sequence>MNTPILVDVTRLCARHLEGLHPTGIDRVTLAYLRHYRPRVRAVVRHGGRWLRLSAKGSSDILSAILETGDNGRKRIRSAVARAHLMRASRCEDCWFFNLSHSGLEDTRYGDILKRLGLRPLFFIHDLIPVVYPEYGRPGEEVRHAHRLETIRKSAGARIFNSEATRQSLHHYWAQHGIRAPGPELVAPLGCGSLPKASGQRPLADPYFVVLGTIEARKNHLLLLQIWRHWLETARNAEIVPKLVLLGRRGWECEQVLDLLERSHWLRGQVVELGPCADEEIATWLKHAQALLFPSFAEGFGLPLVEALSLGTPVIASDLPAFREAAGDVPDYLSPLDGLGWRQLIQDYLKDGPRRQAQRARMAGFRPWTWSDHFALVDAFLESQAQPGASPSKSAVQHG</sequence>